<keyword evidence="15" id="KW-1185">Reference proteome</keyword>
<dbReference type="InterPro" id="IPR026610">
    <property type="entry name" value="Hen1"/>
</dbReference>
<evidence type="ECO:0000256" key="6">
    <source>
        <dbReference type="ARBA" id="ARBA00022691"/>
    </source>
</evidence>
<reference evidence="14 15" key="1">
    <citation type="journal article" date="2010" name="Science">
        <title>Genomic comparison of the ants Camponotus floridanus and Harpegnathos saltator.</title>
        <authorList>
            <person name="Bonasio R."/>
            <person name="Zhang G."/>
            <person name="Ye C."/>
            <person name="Mutti N.S."/>
            <person name="Fang X."/>
            <person name="Qin N."/>
            <person name="Donahue G."/>
            <person name="Yang P."/>
            <person name="Li Q."/>
            <person name="Li C."/>
            <person name="Zhang P."/>
            <person name="Huang Z."/>
            <person name="Berger S.L."/>
            <person name="Reinberg D."/>
            <person name="Wang J."/>
            <person name="Liebig J."/>
        </authorList>
    </citation>
    <scope>NUCLEOTIDE SEQUENCE [LARGE SCALE GENOMIC DNA]</scope>
    <source>
        <strain evidence="14 15">R22 G/1</strain>
    </source>
</reference>
<comment type="similarity">
    <text evidence="2">Belongs to the methyltransferase superfamily. HEN1 family.</text>
</comment>
<evidence type="ECO:0000256" key="8">
    <source>
        <dbReference type="ARBA" id="ARBA00022842"/>
    </source>
</evidence>
<dbReference type="Gene3D" id="3.40.50.150">
    <property type="entry name" value="Vaccinia Virus protein VP39"/>
    <property type="match status" value="1"/>
</dbReference>
<dbReference type="PANTHER" id="PTHR21404">
    <property type="entry name" value="HEN1"/>
    <property type="match status" value="1"/>
</dbReference>
<keyword evidence="5" id="KW-0808">Transferase</keyword>
<evidence type="ECO:0000256" key="11">
    <source>
        <dbReference type="ARBA" id="ARBA00035025"/>
    </source>
</evidence>
<dbReference type="InParanoid" id="E2B8I9"/>
<evidence type="ECO:0000256" key="7">
    <source>
        <dbReference type="ARBA" id="ARBA00022723"/>
    </source>
</evidence>
<keyword evidence="9" id="KW-0694">RNA-binding</keyword>
<dbReference type="GO" id="GO:0034587">
    <property type="term" value="P:piRNA processing"/>
    <property type="evidence" value="ECO:0007669"/>
    <property type="project" value="TreeGrafter"/>
</dbReference>
<dbReference type="GO" id="GO:0090486">
    <property type="term" value="F:small RNA 2'-O-methyltransferase activity"/>
    <property type="evidence" value="ECO:0007669"/>
    <property type="project" value="UniProtKB-EC"/>
</dbReference>
<dbReference type="Proteomes" id="UP000008237">
    <property type="component" value="Unassembled WGS sequence"/>
</dbReference>
<evidence type="ECO:0000256" key="12">
    <source>
        <dbReference type="ARBA" id="ARBA00048418"/>
    </source>
</evidence>
<gene>
    <name evidence="14" type="ORF">EAI_10638</name>
</gene>
<dbReference type="AlphaFoldDB" id="E2B8I9"/>
<evidence type="ECO:0000256" key="2">
    <source>
        <dbReference type="ARBA" id="ARBA00009026"/>
    </source>
</evidence>
<dbReference type="GO" id="GO:0046872">
    <property type="term" value="F:metal ion binding"/>
    <property type="evidence" value="ECO:0007669"/>
    <property type="project" value="UniProtKB-KW"/>
</dbReference>
<sequence>MGTPWNDAGKEETADRRHILDDNKVQDAVDDTQPLSLVEVSQTVKFSPPAYIQRYLTVASILHDPKYGGKLRKVVDFGCAELAIFPYLKHIAGIEEILFVDIDRVNLLLYKDRVKPLIADHLKQRQGPLKIEICVGNVVQSDKKLEKTDVVLCIELIEHLHDYTLFNVPANIFEYIRPKLAIITTPNADFNVLFPNLSGGFRHPDHKFEWTREYFEHWARNIVRKYPNYTVSFHGICYGPVGTEHLGACTQMAIFERKQEPIAPEAVIEGLEGFFETIEIITYPFNEDKRTDTEKLVDEAKYYINFLAHKDEESLNLINLAEVNTFMSKYSISLETLREILYESGYIVEDREEGPVIILSPEEPESESEFEEDYIEDNLDFEDEENITEFYDMNEDEFENDNDNFYEESIVIVENQIASNEENSYLYDWNEHSIDHHHSQVEESVVIPANEANIPRFSNREGPVEIVRNVPNSAANAIQMDDVAEIDDVAMLGIATSLQATLQNVDMNSSNVQDNYDVINFQPYMSVSRSSTSPGLLFNPELDDSLISQNLLNSTFNKTEIRNKADIVVNLTSETPSSEIFPMEMKNEDLSEYVSPNDFKINYIDNIMQDNVGSTESRVLEEDRLEAELQNIFRDIHDEPQSTSSPRCKKIRISNAVKRSCLEGDDLISALESYTELNPMEMIEEVVSDISALKGTNQRSSYNDSAVTEIINCPAISDNENAVLKCEIDANCSSSNNSQRELCLGNKGSCSDHSTFVSLLQEDDNEDGTAGKDNLIKHETEIVDVQRIEDIPHVLPSDDVYEEHACGRLNIAEIISHNDNVETYLKHGSEDLANPNVNGKNSIPLRELSNTKSCSNNECSSVCAKEDNGFDDSFKSCYEDTNNKVVQFASSLKSNENVGCDTKDLTSKDVSASSSVGFICSAEARPLSPTFETPPDSWSHEIVDSGYPNSTSGQDITPENDLSSIAQDHIPDTESPSVAEAPRFELLDLVEVENGDLANNNRDNEGNNMVAADANDIEGLQPFIAVLENDLENENDIYVLENDFPIWLLRILDMANPLDFEAQPEQNLEVHDEVADVHFVNHDEGFDSSSSDE</sequence>
<protein>
    <recommendedName>
        <fullName evidence="3">Small RNA 2'-O-methyltransferase</fullName>
        <ecNumber evidence="11">2.1.1.386</ecNumber>
    </recommendedName>
</protein>
<feature type="compositionally biased region" description="Polar residues" evidence="13">
    <location>
        <begin position="947"/>
        <end position="960"/>
    </location>
</feature>
<evidence type="ECO:0000256" key="13">
    <source>
        <dbReference type="SAM" id="MobiDB-lite"/>
    </source>
</evidence>
<dbReference type="STRING" id="610380.E2B8I9"/>
<dbReference type="EMBL" id="GL446337">
    <property type="protein sequence ID" value="EFN87975.1"/>
    <property type="molecule type" value="Genomic_DNA"/>
</dbReference>
<dbReference type="OMA" id="DMANPLD"/>
<keyword evidence="10" id="KW-0943">RNA-mediated gene silencing</keyword>
<accession>E2B8I9</accession>
<dbReference type="EC" id="2.1.1.386" evidence="11"/>
<keyword evidence="7" id="KW-0479">Metal-binding</keyword>
<comment type="cofactor">
    <cofactor evidence="1">
        <name>Mg(2+)</name>
        <dbReference type="ChEBI" id="CHEBI:18420"/>
    </cofactor>
</comment>
<evidence type="ECO:0000256" key="3">
    <source>
        <dbReference type="ARBA" id="ARBA00021330"/>
    </source>
</evidence>
<evidence type="ECO:0000313" key="14">
    <source>
        <dbReference type="EMBL" id="EFN87975.1"/>
    </source>
</evidence>
<dbReference type="GO" id="GO:0005737">
    <property type="term" value="C:cytoplasm"/>
    <property type="evidence" value="ECO:0007669"/>
    <property type="project" value="TreeGrafter"/>
</dbReference>
<proteinExistence type="inferred from homology"/>
<keyword evidence="6" id="KW-0949">S-adenosyl-L-methionine</keyword>
<dbReference type="GO" id="GO:0005634">
    <property type="term" value="C:nucleus"/>
    <property type="evidence" value="ECO:0007669"/>
    <property type="project" value="TreeGrafter"/>
</dbReference>
<evidence type="ECO:0000256" key="5">
    <source>
        <dbReference type="ARBA" id="ARBA00022679"/>
    </source>
</evidence>
<name>E2B8I9_HARSA</name>
<dbReference type="GO" id="GO:0001510">
    <property type="term" value="P:RNA methylation"/>
    <property type="evidence" value="ECO:0007669"/>
    <property type="project" value="InterPro"/>
</dbReference>
<evidence type="ECO:0000256" key="4">
    <source>
        <dbReference type="ARBA" id="ARBA00022603"/>
    </source>
</evidence>
<comment type="catalytic activity">
    <reaction evidence="12">
        <text>small RNA 3'-end nucleotide + S-adenosyl-L-methionine = small RNA 3'-end 2'-O-methylnucleotide + S-adenosyl-L-homocysteine + H(+)</text>
        <dbReference type="Rhea" id="RHEA:37887"/>
        <dbReference type="Rhea" id="RHEA-COMP:10415"/>
        <dbReference type="Rhea" id="RHEA-COMP:10416"/>
        <dbReference type="ChEBI" id="CHEBI:15378"/>
        <dbReference type="ChEBI" id="CHEBI:57856"/>
        <dbReference type="ChEBI" id="CHEBI:59789"/>
        <dbReference type="ChEBI" id="CHEBI:74896"/>
        <dbReference type="ChEBI" id="CHEBI:74898"/>
        <dbReference type="EC" id="2.1.1.386"/>
    </reaction>
</comment>
<dbReference type="InterPro" id="IPR029063">
    <property type="entry name" value="SAM-dependent_MTases_sf"/>
</dbReference>
<dbReference type="GO" id="GO:0003723">
    <property type="term" value="F:RNA binding"/>
    <property type="evidence" value="ECO:0007669"/>
    <property type="project" value="UniProtKB-KW"/>
</dbReference>
<evidence type="ECO:0000256" key="9">
    <source>
        <dbReference type="ARBA" id="ARBA00022884"/>
    </source>
</evidence>
<dbReference type="SUPFAM" id="SSF53335">
    <property type="entry name" value="S-adenosyl-L-methionine-dependent methyltransferases"/>
    <property type="match status" value="1"/>
</dbReference>
<dbReference type="GO" id="GO:0030422">
    <property type="term" value="P:siRNA processing"/>
    <property type="evidence" value="ECO:0007669"/>
    <property type="project" value="TreeGrafter"/>
</dbReference>
<keyword evidence="4" id="KW-0489">Methyltransferase</keyword>
<evidence type="ECO:0000256" key="10">
    <source>
        <dbReference type="ARBA" id="ARBA00023158"/>
    </source>
</evidence>
<keyword evidence="8" id="KW-0460">Magnesium</keyword>
<evidence type="ECO:0000256" key="1">
    <source>
        <dbReference type="ARBA" id="ARBA00001946"/>
    </source>
</evidence>
<evidence type="ECO:0000313" key="15">
    <source>
        <dbReference type="Proteomes" id="UP000008237"/>
    </source>
</evidence>
<dbReference type="OrthoDB" id="2154311at2759"/>
<dbReference type="PANTHER" id="PTHR21404:SF3">
    <property type="entry name" value="SMALL RNA 2'-O-METHYLTRANSFERASE"/>
    <property type="match status" value="1"/>
</dbReference>
<feature type="region of interest" description="Disordered" evidence="13">
    <location>
        <begin position="931"/>
        <end position="960"/>
    </location>
</feature>
<organism evidence="15">
    <name type="scientific">Harpegnathos saltator</name>
    <name type="common">Jerdon's jumping ant</name>
    <dbReference type="NCBI Taxonomy" id="610380"/>
    <lineage>
        <taxon>Eukaryota</taxon>
        <taxon>Metazoa</taxon>
        <taxon>Ecdysozoa</taxon>
        <taxon>Arthropoda</taxon>
        <taxon>Hexapoda</taxon>
        <taxon>Insecta</taxon>
        <taxon>Pterygota</taxon>
        <taxon>Neoptera</taxon>
        <taxon>Endopterygota</taxon>
        <taxon>Hymenoptera</taxon>
        <taxon>Apocrita</taxon>
        <taxon>Aculeata</taxon>
        <taxon>Formicoidea</taxon>
        <taxon>Formicidae</taxon>
        <taxon>Ponerinae</taxon>
        <taxon>Ponerini</taxon>
        <taxon>Harpegnathos</taxon>
    </lineage>
</organism>